<dbReference type="AlphaFoldDB" id="A0A8T1WTE3"/>
<sequence>MEFVTQAQPMTDQPFFSLDFNDEVSRELSSTITRLYMEADTAVPVVNDTLTVSLHSHYWHRSSCCETSSITHLACPVQEAGDMLWDYYSSAATKIVQDTFRFVPAASNERKWAMTLLVQDKDGTLSSVNGVATYRKYEEANRVVMVGTMMWFLPNEGVQLEDKTWTLITPSTDSSSVIQTSYQLQVKKTGIKQHTHMLETILNYIGEQSRCCLQHQQNLYLDKVLARNTSLCTNEQ</sequence>
<gene>
    <name evidence="1" type="ORF">PHYBOEH_004421</name>
</gene>
<evidence type="ECO:0000313" key="2">
    <source>
        <dbReference type="Proteomes" id="UP000693981"/>
    </source>
</evidence>
<keyword evidence="2" id="KW-1185">Reference proteome</keyword>
<protein>
    <submittedName>
        <fullName evidence="1">Uncharacterized protein</fullName>
    </submittedName>
</protein>
<evidence type="ECO:0000313" key="1">
    <source>
        <dbReference type="EMBL" id="KAG7394980.1"/>
    </source>
</evidence>
<organism evidence="1 2">
    <name type="scientific">Phytophthora boehmeriae</name>
    <dbReference type="NCBI Taxonomy" id="109152"/>
    <lineage>
        <taxon>Eukaryota</taxon>
        <taxon>Sar</taxon>
        <taxon>Stramenopiles</taxon>
        <taxon>Oomycota</taxon>
        <taxon>Peronosporomycetes</taxon>
        <taxon>Peronosporales</taxon>
        <taxon>Peronosporaceae</taxon>
        <taxon>Phytophthora</taxon>
    </lineage>
</organism>
<dbReference type="OrthoDB" id="129396at2759"/>
<proteinExistence type="predicted"/>
<name>A0A8T1WTE3_9STRA</name>
<dbReference type="EMBL" id="JAGDFL010000233">
    <property type="protein sequence ID" value="KAG7394980.1"/>
    <property type="molecule type" value="Genomic_DNA"/>
</dbReference>
<dbReference type="Proteomes" id="UP000693981">
    <property type="component" value="Unassembled WGS sequence"/>
</dbReference>
<accession>A0A8T1WTE3</accession>
<comment type="caution">
    <text evidence="1">The sequence shown here is derived from an EMBL/GenBank/DDBJ whole genome shotgun (WGS) entry which is preliminary data.</text>
</comment>
<reference evidence="1" key="1">
    <citation type="submission" date="2021-02" db="EMBL/GenBank/DDBJ databases">
        <authorList>
            <person name="Palmer J.M."/>
        </authorList>
    </citation>
    <scope>NUCLEOTIDE SEQUENCE</scope>
    <source>
        <strain evidence="1">SCRP23</strain>
    </source>
</reference>